<dbReference type="AlphaFoldDB" id="A0A9P6G3T6"/>
<evidence type="ECO:0000313" key="3">
    <source>
        <dbReference type="Proteomes" id="UP000756921"/>
    </source>
</evidence>
<comment type="caution">
    <text evidence="2">The sequence shown here is derived from an EMBL/GenBank/DDBJ whole genome shotgun (WGS) entry which is preliminary data.</text>
</comment>
<proteinExistence type="predicted"/>
<evidence type="ECO:0000313" key="2">
    <source>
        <dbReference type="EMBL" id="KAF9728567.1"/>
    </source>
</evidence>
<feature type="region of interest" description="Disordered" evidence="1">
    <location>
        <begin position="1"/>
        <end position="81"/>
    </location>
</feature>
<evidence type="ECO:0000256" key="1">
    <source>
        <dbReference type="SAM" id="MobiDB-lite"/>
    </source>
</evidence>
<feature type="compositionally biased region" description="Acidic residues" evidence="1">
    <location>
        <begin position="44"/>
        <end position="54"/>
    </location>
</feature>
<protein>
    <submittedName>
        <fullName evidence="2">Uncharacterized protein</fullName>
    </submittedName>
</protein>
<dbReference type="Proteomes" id="UP000756921">
    <property type="component" value="Unassembled WGS sequence"/>
</dbReference>
<sequence length="163" mass="18001">MYLPSEDIKAPGNEPRQPSESRSVARLVIAAESQTHRRVLSSVQEEDANEEDEISADRQAHTSPAGESGEEGEPYEPPDVLDSWAEGEYRLASECRGKAVTVAARTAREGPPCNMGAAQDTRNPIRKACKEPVPDCHACRMSDENVTTRKRQRSQSQAYHLPQ</sequence>
<organism evidence="2 3">
    <name type="scientific">Paraphaeosphaeria minitans</name>
    <dbReference type="NCBI Taxonomy" id="565426"/>
    <lineage>
        <taxon>Eukaryota</taxon>
        <taxon>Fungi</taxon>
        <taxon>Dikarya</taxon>
        <taxon>Ascomycota</taxon>
        <taxon>Pezizomycotina</taxon>
        <taxon>Dothideomycetes</taxon>
        <taxon>Pleosporomycetidae</taxon>
        <taxon>Pleosporales</taxon>
        <taxon>Massarineae</taxon>
        <taxon>Didymosphaeriaceae</taxon>
        <taxon>Paraphaeosphaeria</taxon>
    </lineage>
</organism>
<feature type="region of interest" description="Disordered" evidence="1">
    <location>
        <begin position="143"/>
        <end position="163"/>
    </location>
</feature>
<gene>
    <name evidence="2" type="ORF">PMIN01_13395</name>
</gene>
<dbReference type="EMBL" id="WJXW01000019">
    <property type="protein sequence ID" value="KAF9728567.1"/>
    <property type="molecule type" value="Genomic_DNA"/>
</dbReference>
<name>A0A9P6G3T6_9PLEO</name>
<reference evidence="2" key="1">
    <citation type="journal article" date="2020" name="Mol. Plant Microbe Interact.">
        <title>Genome Sequence of the Biocontrol Agent Coniothyrium minitans strain Conio (IMI 134523).</title>
        <authorList>
            <person name="Patel D."/>
            <person name="Shittu T.A."/>
            <person name="Baroncelli R."/>
            <person name="Muthumeenakshi S."/>
            <person name="Osborne T.H."/>
            <person name="Janganan T.K."/>
            <person name="Sreenivasaprasad S."/>
        </authorList>
    </citation>
    <scope>NUCLEOTIDE SEQUENCE</scope>
    <source>
        <strain evidence="2">Conio</strain>
    </source>
</reference>
<accession>A0A9P6G3T6</accession>
<keyword evidence="3" id="KW-1185">Reference proteome</keyword>
<feature type="compositionally biased region" description="Polar residues" evidence="1">
    <location>
        <begin position="154"/>
        <end position="163"/>
    </location>
</feature>